<organism evidence="1 2">
    <name type="scientific">Phytophthora megakarya</name>
    <dbReference type="NCBI Taxonomy" id="4795"/>
    <lineage>
        <taxon>Eukaryota</taxon>
        <taxon>Sar</taxon>
        <taxon>Stramenopiles</taxon>
        <taxon>Oomycota</taxon>
        <taxon>Peronosporomycetes</taxon>
        <taxon>Peronosporales</taxon>
        <taxon>Peronosporaceae</taxon>
        <taxon>Phytophthora</taxon>
    </lineage>
</organism>
<keyword evidence="2" id="KW-1185">Reference proteome</keyword>
<keyword evidence="1" id="KW-0547">Nucleotide-binding</keyword>
<name>A0A225VA47_9STRA</name>
<reference evidence="2" key="1">
    <citation type="submission" date="2017-03" db="EMBL/GenBank/DDBJ databases">
        <title>Phytopthora megakarya and P. palmivora, two closely related causual agents of cacao black pod achieved similar genome size and gene model numbers by different mechanisms.</title>
        <authorList>
            <person name="Ali S."/>
            <person name="Shao J."/>
            <person name="Larry D.J."/>
            <person name="Kronmiller B."/>
            <person name="Shen D."/>
            <person name="Strem M.D."/>
            <person name="Melnick R.L."/>
            <person name="Guiltinan M.J."/>
            <person name="Tyler B.M."/>
            <person name="Meinhardt L.W."/>
            <person name="Bailey B.A."/>
        </authorList>
    </citation>
    <scope>NUCLEOTIDE SEQUENCE [LARGE SCALE GENOMIC DNA]</scope>
    <source>
        <strain evidence="2">zdho120</strain>
    </source>
</reference>
<gene>
    <name evidence="1" type="ORF">PHMEG_00026267</name>
</gene>
<evidence type="ECO:0000313" key="2">
    <source>
        <dbReference type="Proteomes" id="UP000198211"/>
    </source>
</evidence>
<proteinExistence type="predicted"/>
<keyword evidence="1" id="KW-0067">ATP-binding</keyword>
<keyword evidence="1" id="KW-0378">Hydrolase</keyword>
<dbReference type="EMBL" id="NBNE01006320">
    <property type="protein sequence ID" value="OWZ02212.1"/>
    <property type="molecule type" value="Genomic_DNA"/>
</dbReference>
<dbReference type="Proteomes" id="UP000198211">
    <property type="component" value="Unassembled WGS sequence"/>
</dbReference>
<accession>A0A225VA47</accession>
<keyword evidence="1" id="KW-0347">Helicase</keyword>
<dbReference type="OrthoDB" id="108332at2759"/>
<protein>
    <submittedName>
        <fullName evidence="1">Helitron helicase</fullName>
    </submittedName>
</protein>
<dbReference type="GO" id="GO:0004386">
    <property type="term" value="F:helicase activity"/>
    <property type="evidence" value="ECO:0007669"/>
    <property type="project" value="UniProtKB-KW"/>
</dbReference>
<dbReference type="AlphaFoldDB" id="A0A225VA47"/>
<comment type="caution">
    <text evidence="1">The sequence shown here is derived from an EMBL/GenBank/DDBJ whole genome shotgun (WGS) entry which is preliminary data.</text>
</comment>
<sequence>MTEEELERRKEAERFRSRSRQYQKGLSYYEDFDPSIIPGGRHYFSRYTDGAQEHERVCSDCNAWKFSIETDGRKYNTELKWCLQLSSVRVCVPPHKISTISTQPTTNACANMQARVANRMDMTDGLDKDILETIDQVRTTHNPYSQQIMNARNLLIESAGPEYQAAVEEFARRDRAGEARPEDNPELRLHEFLPEDENFKLRLHVARNSNPGTNNNPTSSEVAGIIIDRGAAEHKDIILHSW</sequence>
<evidence type="ECO:0000313" key="1">
    <source>
        <dbReference type="EMBL" id="OWZ02212.1"/>
    </source>
</evidence>